<dbReference type="EMBL" id="JAAQWG010000107">
    <property type="protein sequence ID" value="NMY13586.1"/>
    <property type="molecule type" value="Genomic_DNA"/>
</dbReference>
<evidence type="ECO:0000256" key="3">
    <source>
        <dbReference type="RuleBase" id="RU362026"/>
    </source>
</evidence>
<dbReference type="RefSeq" id="WP_169886654.1">
    <property type="nucleotide sequence ID" value="NZ_JAAQWG010000107.1"/>
</dbReference>
<organism evidence="5 6">
    <name type="scientific">Pseudomonas veronii</name>
    <dbReference type="NCBI Taxonomy" id="76761"/>
    <lineage>
        <taxon>Bacteria</taxon>
        <taxon>Pseudomonadati</taxon>
        <taxon>Pseudomonadota</taxon>
        <taxon>Gammaproteobacteria</taxon>
        <taxon>Pseudomonadales</taxon>
        <taxon>Pseudomonadaceae</taxon>
        <taxon>Pseudomonas</taxon>
    </lineage>
</organism>
<dbReference type="InterPro" id="IPR001091">
    <property type="entry name" value="RM_Methyltransferase"/>
</dbReference>
<dbReference type="PRINTS" id="PR00508">
    <property type="entry name" value="S21N4MTFRASE"/>
</dbReference>
<sequence length="431" mass="48414">MKPIRAKRHFSPGQGELFGLEQIASVYQATPDTAISNAALYSLVSQKAGVPISVIDERVPVGKSGQKHSLARRAIRWGQQDLKRQGILERVKGERGVWRLTEAAKRDLHAAKSGVKLLGFRTDLGIAVWGPSGDIFKNLHVPVSLVYSSPPYALRRPRAYGNPDEREIVDFICDTLEPVIEAMAEDASLVLNVSNDVFHANSPARSTYVERLTLEICDRFNPMWLMDRLIWENKSKMPGPMQWCSRTRQQLQVSWAPLLWFARNPLKVKSDNRRVLEPHSERHLKLMQAGGENRETNYGDGAYRLKVGSFGTPTPGRIPNNIITRGHRCAHGSRYRKAAIELGLPTHGAGQPFSVPEFLIRFLTEEGDLVVDPFSGRGMTSLAAELNNRAWMSGEINLEYIRSGAELFRGRPGFWLNPQIERAFSAGKRER</sequence>
<comment type="similarity">
    <text evidence="3">Belongs to the N(4)/N(6)-methyltransferase family.</text>
</comment>
<keyword evidence="1 5" id="KW-0489">Methyltransferase</keyword>
<accession>A0A7Y1ADD3</accession>
<keyword evidence="2 5" id="KW-0808">Transferase</keyword>
<feature type="domain" description="DNA methylase N-4/N-6" evidence="4">
    <location>
        <begin position="143"/>
        <end position="403"/>
    </location>
</feature>
<protein>
    <recommendedName>
        <fullName evidence="3">Methyltransferase</fullName>
        <ecNumber evidence="3">2.1.1.-</ecNumber>
    </recommendedName>
</protein>
<dbReference type="InterPro" id="IPR002941">
    <property type="entry name" value="DNA_methylase_N4/N6"/>
</dbReference>
<evidence type="ECO:0000256" key="2">
    <source>
        <dbReference type="ARBA" id="ARBA00022679"/>
    </source>
</evidence>
<dbReference type="InterPro" id="IPR029063">
    <property type="entry name" value="SAM-dependent_MTases_sf"/>
</dbReference>
<dbReference type="EC" id="2.1.1.-" evidence="3"/>
<dbReference type="GO" id="GO:0032259">
    <property type="term" value="P:methylation"/>
    <property type="evidence" value="ECO:0007669"/>
    <property type="project" value="UniProtKB-KW"/>
</dbReference>
<evidence type="ECO:0000313" key="6">
    <source>
        <dbReference type="Proteomes" id="UP000537729"/>
    </source>
</evidence>
<gene>
    <name evidence="5" type="ORF">HBO38_35280</name>
</gene>
<dbReference type="Pfam" id="PF01555">
    <property type="entry name" value="N6_N4_Mtase"/>
    <property type="match status" value="1"/>
</dbReference>
<dbReference type="AlphaFoldDB" id="A0A7Y1ADD3"/>
<name>A0A7Y1ADD3_PSEVE</name>
<evidence type="ECO:0000256" key="1">
    <source>
        <dbReference type="ARBA" id="ARBA00022603"/>
    </source>
</evidence>
<dbReference type="Proteomes" id="UP000537729">
    <property type="component" value="Unassembled WGS sequence"/>
</dbReference>
<dbReference type="Gene3D" id="3.40.50.150">
    <property type="entry name" value="Vaccinia Virus protein VP39"/>
    <property type="match status" value="1"/>
</dbReference>
<reference evidence="5 6" key="1">
    <citation type="journal article" date="2020" name="Front. Microbiol.">
        <title>Genetic Organization of the aprX-lipA2 Operon Affects the Proteolytic Potential of Pseudomonas Species in Milk.</title>
        <authorList>
            <person name="Maier C."/>
            <person name="Huptas C."/>
            <person name="von Neubeck M."/>
            <person name="Scherer S."/>
            <person name="Wenning M."/>
            <person name="Lucking G."/>
        </authorList>
    </citation>
    <scope>NUCLEOTIDE SEQUENCE [LARGE SCALE GENOMIC DNA]</scope>
    <source>
        <strain evidence="5 6">DSM 16272</strain>
    </source>
</reference>
<comment type="caution">
    <text evidence="5">The sequence shown here is derived from an EMBL/GenBank/DDBJ whole genome shotgun (WGS) entry which is preliminary data.</text>
</comment>
<proteinExistence type="inferred from homology"/>
<dbReference type="GO" id="GO:0003677">
    <property type="term" value="F:DNA binding"/>
    <property type="evidence" value="ECO:0007669"/>
    <property type="project" value="InterPro"/>
</dbReference>
<dbReference type="GO" id="GO:0008170">
    <property type="term" value="F:N-methyltransferase activity"/>
    <property type="evidence" value="ECO:0007669"/>
    <property type="project" value="InterPro"/>
</dbReference>
<dbReference type="SUPFAM" id="SSF53335">
    <property type="entry name" value="S-adenosyl-L-methionine-dependent methyltransferases"/>
    <property type="match status" value="1"/>
</dbReference>
<evidence type="ECO:0000313" key="5">
    <source>
        <dbReference type="EMBL" id="NMY13586.1"/>
    </source>
</evidence>
<evidence type="ECO:0000259" key="4">
    <source>
        <dbReference type="Pfam" id="PF01555"/>
    </source>
</evidence>